<keyword evidence="1" id="KW-1133">Transmembrane helix</keyword>
<evidence type="ECO:0000256" key="1">
    <source>
        <dbReference type="SAM" id="Phobius"/>
    </source>
</evidence>
<evidence type="ECO:0000313" key="2">
    <source>
        <dbReference type="EMBL" id="GIJ68924.1"/>
    </source>
</evidence>
<keyword evidence="1" id="KW-0812">Transmembrane</keyword>
<keyword evidence="1" id="KW-0472">Membrane</keyword>
<sequence length="250" mass="26664">MVPRELVPRWRDLPALGWLATCRLGNPPVRGTALGLVANAVMWPITMTTLVGYRADHTLAAHHRVALIAVRPCEPAPLPCRRMLASTAVLPVAAATVCSPLLVMLAAATVAEAAGWYALGVVLAATGLLVSVAIIILILASAAPVVRSIAPFQRRAARAEARRRRTTLVEAHSLAASDTDRQAATALVRQLLRHVDAAGTAVIANPRNADVATMYRRLGFNHAQPGHDGLLVRWGPSPRGSHHVRPRAVR</sequence>
<proteinExistence type="predicted"/>
<accession>A0A8J3ZS56</accession>
<organism evidence="2 3">
    <name type="scientific">Virgisporangium ochraceum</name>
    <dbReference type="NCBI Taxonomy" id="65505"/>
    <lineage>
        <taxon>Bacteria</taxon>
        <taxon>Bacillati</taxon>
        <taxon>Actinomycetota</taxon>
        <taxon>Actinomycetes</taxon>
        <taxon>Micromonosporales</taxon>
        <taxon>Micromonosporaceae</taxon>
        <taxon>Virgisporangium</taxon>
    </lineage>
</organism>
<keyword evidence="3" id="KW-1185">Reference proteome</keyword>
<name>A0A8J3ZS56_9ACTN</name>
<feature type="transmembrane region" description="Helical" evidence="1">
    <location>
        <begin position="88"/>
        <end position="110"/>
    </location>
</feature>
<evidence type="ECO:0000313" key="3">
    <source>
        <dbReference type="Proteomes" id="UP000635606"/>
    </source>
</evidence>
<protein>
    <submittedName>
        <fullName evidence="2">Uncharacterized protein</fullName>
    </submittedName>
</protein>
<dbReference type="Proteomes" id="UP000635606">
    <property type="component" value="Unassembled WGS sequence"/>
</dbReference>
<reference evidence="2" key="1">
    <citation type="submission" date="2021-01" db="EMBL/GenBank/DDBJ databases">
        <title>Whole genome shotgun sequence of Virgisporangium ochraceum NBRC 16418.</title>
        <authorList>
            <person name="Komaki H."/>
            <person name="Tamura T."/>
        </authorList>
    </citation>
    <scope>NUCLEOTIDE SEQUENCE</scope>
    <source>
        <strain evidence="2">NBRC 16418</strain>
    </source>
</reference>
<comment type="caution">
    <text evidence="2">The sequence shown here is derived from an EMBL/GenBank/DDBJ whole genome shotgun (WGS) entry which is preliminary data.</text>
</comment>
<dbReference type="AlphaFoldDB" id="A0A8J3ZS56"/>
<feature type="transmembrane region" description="Helical" evidence="1">
    <location>
        <begin position="116"/>
        <end position="146"/>
    </location>
</feature>
<dbReference type="EMBL" id="BOPH01000053">
    <property type="protein sequence ID" value="GIJ68924.1"/>
    <property type="molecule type" value="Genomic_DNA"/>
</dbReference>
<gene>
    <name evidence="2" type="ORF">Voc01_038410</name>
</gene>